<dbReference type="KEGG" id="bze:COCCADRAFT_91143"/>
<dbReference type="PANTHER" id="PTHR10655">
    <property type="entry name" value="LYSOPHOSPHOLIPASE-RELATED"/>
    <property type="match status" value="1"/>
</dbReference>
<keyword evidence="5" id="KW-0378">Hydrolase</keyword>
<comment type="function">
    <text evidence="7">Hydrolyzes fatty acids from S-acylated cysteine residues in proteins with a strong preference for palmitoylated G-alpha proteins over other acyl substrates. Mediates the deacylation of G-alpha proteins such as GPA1 in vivo, but has weak or no activity toward palmitoylated Ras proteins. Has weak lysophospholipase activity in vitro; however such activity may not exist in vivo.</text>
</comment>
<keyword evidence="6" id="KW-0443">Lipid metabolism</keyword>
<evidence type="ECO:0000256" key="7">
    <source>
        <dbReference type="ARBA" id="ARBA00029392"/>
    </source>
</evidence>
<proteinExistence type="inferred from homology"/>
<dbReference type="Proteomes" id="UP000053841">
    <property type="component" value="Unassembled WGS sequence"/>
</dbReference>
<dbReference type="EMBL" id="KI964577">
    <property type="protein sequence ID" value="EUC35294.1"/>
    <property type="molecule type" value="Genomic_DNA"/>
</dbReference>
<dbReference type="HOGENOM" id="CLU_049413_3_4_1"/>
<evidence type="ECO:0000256" key="9">
    <source>
        <dbReference type="ARBA" id="ARBA00047337"/>
    </source>
</evidence>
<evidence type="ECO:0000313" key="11">
    <source>
        <dbReference type="EMBL" id="EUC35294.1"/>
    </source>
</evidence>
<keyword evidence="4" id="KW-0719">Serine esterase</keyword>
<dbReference type="RefSeq" id="XP_007710389.1">
    <property type="nucleotide sequence ID" value="XM_007712199.1"/>
</dbReference>
<feature type="domain" description="Phospholipase/carboxylesterase/thioesterase" evidence="10">
    <location>
        <begin position="19"/>
        <end position="242"/>
    </location>
</feature>
<dbReference type="GeneID" id="19153115"/>
<dbReference type="eggNOG" id="KOG2112">
    <property type="taxonomic scope" value="Eukaryota"/>
</dbReference>
<comment type="similarity">
    <text evidence="1">Belongs to the AB hydrolase superfamily. AB hydrolase 2 family.</text>
</comment>
<evidence type="ECO:0000256" key="4">
    <source>
        <dbReference type="ARBA" id="ARBA00022487"/>
    </source>
</evidence>
<dbReference type="STRING" id="930089.W6YI19"/>
<keyword evidence="6" id="KW-0276">Fatty acid metabolism</keyword>
<dbReference type="OrthoDB" id="2418081at2759"/>
<protein>
    <recommendedName>
        <fullName evidence="3">Acyl-protein thioesterase 1</fullName>
        <ecNumber evidence="2">3.1.2.22</ecNumber>
    </recommendedName>
    <alternativeName>
        <fullName evidence="8">Palmitoyl-protein hydrolase</fullName>
    </alternativeName>
</protein>
<dbReference type="Pfam" id="PF02230">
    <property type="entry name" value="Abhydrolase_2"/>
    <property type="match status" value="1"/>
</dbReference>
<dbReference type="InterPro" id="IPR029058">
    <property type="entry name" value="AB_hydrolase_fold"/>
</dbReference>
<comment type="catalytic activity">
    <reaction evidence="9">
        <text>S-hexadecanoyl-L-cysteinyl-[protein] + H2O = L-cysteinyl-[protein] + hexadecanoate + H(+)</text>
        <dbReference type="Rhea" id="RHEA:19233"/>
        <dbReference type="Rhea" id="RHEA-COMP:10131"/>
        <dbReference type="Rhea" id="RHEA-COMP:11032"/>
        <dbReference type="ChEBI" id="CHEBI:7896"/>
        <dbReference type="ChEBI" id="CHEBI:15377"/>
        <dbReference type="ChEBI" id="CHEBI:15378"/>
        <dbReference type="ChEBI" id="CHEBI:29950"/>
        <dbReference type="ChEBI" id="CHEBI:74151"/>
        <dbReference type="EC" id="3.1.2.22"/>
    </reaction>
</comment>
<evidence type="ECO:0000256" key="2">
    <source>
        <dbReference type="ARBA" id="ARBA00012423"/>
    </source>
</evidence>
<dbReference type="EC" id="3.1.2.22" evidence="2"/>
<dbReference type="SUPFAM" id="SSF53474">
    <property type="entry name" value="alpha/beta-Hydrolases"/>
    <property type="match status" value="1"/>
</dbReference>
<keyword evidence="12" id="KW-1185">Reference proteome</keyword>
<dbReference type="InterPro" id="IPR003140">
    <property type="entry name" value="PLipase/COase/thioEstase"/>
</dbReference>
<dbReference type="AlphaFoldDB" id="W6YI19"/>
<gene>
    <name evidence="11" type="ORF">COCCADRAFT_91143</name>
</gene>
<evidence type="ECO:0000256" key="1">
    <source>
        <dbReference type="ARBA" id="ARBA00006499"/>
    </source>
</evidence>
<dbReference type="GO" id="GO:0006631">
    <property type="term" value="P:fatty acid metabolic process"/>
    <property type="evidence" value="ECO:0007669"/>
    <property type="project" value="UniProtKB-KW"/>
</dbReference>
<dbReference type="GO" id="GO:0052689">
    <property type="term" value="F:carboxylic ester hydrolase activity"/>
    <property type="evidence" value="ECO:0007669"/>
    <property type="project" value="UniProtKB-KW"/>
</dbReference>
<dbReference type="GO" id="GO:0005737">
    <property type="term" value="C:cytoplasm"/>
    <property type="evidence" value="ECO:0007669"/>
    <property type="project" value="TreeGrafter"/>
</dbReference>
<evidence type="ECO:0000256" key="3">
    <source>
        <dbReference type="ARBA" id="ARBA00014923"/>
    </source>
</evidence>
<organism evidence="11 12">
    <name type="scientific">Cochliobolus carbonum (strain 26-R-13)</name>
    <name type="common">Maize leaf spot fungus</name>
    <name type="synonym">Bipolaris zeicola</name>
    <dbReference type="NCBI Taxonomy" id="930089"/>
    <lineage>
        <taxon>Eukaryota</taxon>
        <taxon>Fungi</taxon>
        <taxon>Dikarya</taxon>
        <taxon>Ascomycota</taxon>
        <taxon>Pezizomycotina</taxon>
        <taxon>Dothideomycetes</taxon>
        <taxon>Pleosporomycetidae</taxon>
        <taxon>Pleosporales</taxon>
        <taxon>Pleosporineae</taxon>
        <taxon>Pleosporaceae</taxon>
        <taxon>Bipolaris</taxon>
    </lineage>
</organism>
<name>W6YI19_COCC2</name>
<accession>W6YI19</accession>
<evidence type="ECO:0000313" key="12">
    <source>
        <dbReference type="Proteomes" id="UP000053841"/>
    </source>
</evidence>
<evidence type="ECO:0000256" key="5">
    <source>
        <dbReference type="ARBA" id="ARBA00022801"/>
    </source>
</evidence>
<evidence type="ECO:0000259" key="10">
    <source>
        <dbReference type="Pfam" id="PF02230"/>
    </source>
</evidence>
<evidence type="ECO:0000256" key="8">
    <source>
        <dbReference type="ARBA" id="ARBA00031195"/>
    </source>
</evidence>
<dbReference type="Gene3D" id="3.40.50.1820">
    <property type="entry name" value="alpha/beta hydrolase"/>
    <property type="match status" value="1"/>
</dbReference>
<sequence>MPPERTPPIIIPPAIPPSGPSESSAIIFIHGFGDDALGLESIVRQFQSAQKLPHMTWVLPNALENHDLASTAWYVPTRLSPYPPSRPELEDDEDEEGVMASIDYITSLVDDLVAQGVPEKRIIVGGFSQGHAMALLTGLVSKYSGRLGGLFGLSGYLPLSERISALRENAGLPKDVNDEVNVFLARGTGDRLVPKRHHRLCYERLFELGIKEEKTTIKEYENMGHVMSGAELRDLCAWLEKTLQ</sequence>
<dbReference type="GO" id="GO:0008474">
    <property type="term" value="F:palmitoyl-(protein) hydrolase activity"/>
    <property type="evidence" value="ECO:0007669"/>
    <property type="project" value="UniProtKB-EC"/>
</dbReference>
<dbReference type="InterPro" id="IPR050565">
    <property type="entry name" value="LYPA1-2/EST-like"/>
</dbReference>
<dbReference type="PANTHER" id="PTHR10655:SF17">
    <property type="entry name" value="LYSOPHOSPHOLIPASE-LIKE PROTEIN 1"/>
    <property type="match status" value="1"/>
</dbReference>
<evidence type="ECO:0000256" key="6">
    <source>
        <dbReference type="ARBA" id="ARBA00022832"/>
    </source>
</evidence>
<reference evidence="11 12" key="1">
    <citation type="journal article" date="2013" name="PLoS Genet.">
        <title>Comparative genome structure, secondary metabolite, and effector coding capacity across Cochliobolus pathogens.</title>
        <authorList>
            <person name="Condon B.J."/>
            <person name="Leng Y."/>
            <person name="Wu D."/>
            <person name="Bushley K.E."/>
            <person name="Ohm R.A."/>
            <person name="Otillar R."/>
            <person name="Martin J."/>
            <person name="Schackwitz W."/>
            <person name="Grimwood J."/>
            <person name="MohdZainudin N."/>
            <person name="Xue C."/>
            <person name="Wang R."/>
            <person name="Manning V.A."/>
            <person name="Dhillon B."/>
            <person name="Tu Z.J."/>
            <person name="Steffenson B.J."/>
            <person name="Salamov A."/>
            <person name="Sun H."/>
            <person name="Lowry S."/>
            <person name="LaButti K."/>
            <person name="Han J."/>
            <person name="Copeland A."/>
            <person name="Lindquist E."/>
            <person name="Barry K."/>
            <person name="Schmutz J."/>
            <person name="Baker S.E."/>
            <person name="Ciuffetti L.M."/>
            <person name="Grigoriev I.V."/>
            <person name="Zhong S."/>
            <person name="Turgeon B.G."/>
        </authorList>
    </citation>
    <scope>NUCLEOTIDE SEQUENCE [LARGE SCALE GENOMIC DNA]</scope>
    <source>
        <strain evidence="11 12">26-R-13</strain>
    </source>
</reference>